<dbReference type="InterPro" id="IPR000522">
    <property type="entry name" value="ABC_transptr_permease_BtuC"/>
</dbReference>
<dbReference type="InterPro" id="IPR037294">
    <property type="entry name" value="ABC_BtuC-like"/>
</dbReference>
<feature type="transmembrane region" description="Helical" evidence="8">
    <location>
        <begin position="315"/>
        <end position="334"/>
    </location>
</feature>
<comment type="subcellular location">
    <subcellularLocation>
        <location evidence="1">Cell membrane</location>
        <topology evidence="1">Multi-pass membrane protein</topology>
    </subcellularLocation>
</comment>
<accession>A0ABW4RY79</accession>
<dbReference type="RefSeq" id="WP_343871982.1">
    <property type="nucleotide sequence ID" value="NZ_BAAAIX010000004.1"/>
</dbReference>
<evidence type="ECO:0000313" key="10">
    <source>
        <dbReference type="Proteomes" id="UP001597326"/>
    </source>
</evidence>
<feature type="transmembrane region" description="Helical" evidence="8">
    <location>
        <begin position="128"/>
        <end position="146"/>
    </location>
</feature>
<evidence type="ECO:0000256" key="8">
    <source>
        <dbReference type="SAM" id="Phobius"/>
    </source>
</evidence>
<dbReference type="Proteomes" id="UP001597326">
    <property type="component" value="Unassembled WGS sequence"/>
</dbReference>
<feature type="transmembrane region" description="Helical" evidence="8">
    <location>
        <begin position="247"/>
        <end position="273"/>
    </location>
</feature>
<dbReference type="SUPFAM" id="SSF81345">
    <property type="entry name" value="ABC transporter involved in vitamin B12 uptake, BtuC"/>
    <property type="match status" value="1"/>
</dbReference>
<proteinExistence type="inferred from homology"/>
<sequence>MSAVVEAVRAGRLRRRRARRSGVLLLAALLLALLATSLMVGNTFYGPLEVARVIAGETVPGASFAVGELRLPRSVLAALAGAAFGMAGTTFQTMLRNALASPDIIGISSGASAAAVVAIVLLHLPPALVSVFAVLAALATAALIHLLSRRDGVVGTRLVLVGIGISAMLNAVVSWVVVRASTWDVQAAMQWLTGSVNQASWAAIAPLAVTCLVAMPVLLAQARGLGMLQLGDDTAAALGEDVERRRLVSILAAVLLVAFATAAAGPVAFVAFLSGPLASRIVRGGGSLLVPAALVGALLVLGADLAGQFLFATRYPVGVITGAIGAPYLLLMLVRTSSSGGSL</sequence>
<feature type="transmembrane region" description="Helical" evidence="8">
    <location>
        <begin position="158"/>
        <end position="178"/>
    </location>
</feature>
<comment type="similarity">
    <text evidence="2">Belongs to the binding-protein-dependent transport system permease family. FecCD subfamily.</text>
</comment>
<organism evidence="9 10">
    <name type="scientific">Luteococcus peritonei</name>
    <dbReference type="NCBI Taxonomy" id="88874"/>
    <lineage>
        <taxon>Bacteria</taxon>
        <taxon>Bacillati</taxon>
        <taxon>Actinomycetota</taxon>
        <taxon>Actinomycetes</taxon>
        <taxon>Propionibacteriales</taxon>
        <taxon>Propionibacteriaceae</taxon>
        <taxon>Luteococcus</taxon>
    </lineage>
</organism>
<keyword evidence="4" id="KW-1003">Cell membrane</keyword>
<keyword evidence="10" id="KW-1185">Reference proteome</keyword>
<feature type="transmembrane region" description="Helical" evidence="8">
    <location>
        <begin position="104"/>
        <end position="122"/>
    </location>
</feature>
<evidence type="ECO:0000256" key="2">
    <source>
        <dbReference type="ARBA" id="ARBA00007935"/>
    </source>
</evidence>
<keyword evidence="5 8" id="KW-0812">Transmembrane</keyword>
<feature type="transmembrane region" description="Helical" evidence="8">
    <location>
        <begin position="285"/>
        <end position="303"/>
    </location>
</feature>
<dbReference type="CDD" id="cd06550">
    <property type="entry name" value="TM_ABC_iron-siderophores_like"/>
    <property type="match status" value="1"/>
</dbReference>
<keyword evidence="6 8" id="KW-1133">Transmembrane helix</keyword>
<evidence type="ECO:0000256" key="1">
    <source>
        <dbReference type="ARBA" id="ARBA00004651"/>
    </source>
</evidence>
<gene>
    <name evidence="9" type="ORF">ACFSCS_10855</name>
</gene>
<keyword evidence="3" id="KW-0813">Transport</keyword>
<dbReference type="PANTHER" id="PTHR30472">
    <property type="entry name" value="FERRIC ENTEROBACTIN TRANSPORT SYSTEM PERMEASE PROTEIN"/>
    <property type="match status" value="1"/>
</dbReference>
<evidence type="ECO:0000256" key="3">
    <source>
        <dbReference type="ARBA" id="ARBA00022448"/>
    </source>
</evidence>
<dbReference type="PANTHER" id="PTHR30472:SF24">
    <property type="entry name" value="FERRIC ENTEROBACTIN TRANSPORT SYSTEM PERMEASE PROTEIN FEPG"/>
    <property type="match status" value="1"/>
</dbReference>
<feature type="transmembrane region" description="Helical" evidence="8">
    <location>
        <begin position="74"/>
        <end position="92"/>
    </location>
</feature>
<dbReference type="EMBL" id="JBHUFZ010000025">
    <property type="protein sequence ID" value="MFD1890674.1"/>
    <property type="molecule type" value="Genomic_DNA"/>
</dbReference>
<protein>
    <submittedName>
        <fullName evidence="9">FecCD family ABC transporter permease</fullName>
    </submittedName>
</protein>
<evidence type="ECO:0000256" key="6">
    <source>
        <dbReference type="ARBA" id="ARBA00022989"/>
    </source>
</evidence>
<keyword evidence="7 8" id="KW-0472">Membrane</keyword>
<feature type="transmembrane region" description="Helical" evidence="8">
    <location>
        <begin position="198"/>
        <end position="220"/>
    </location>
</feature>
<reference evidence="10" key="1">
    <citation type="journal article" date="2019" name="Int. J. Syst. Evol. Microbiol.">
        <title>The Global Catalogue of Microorganisms (GCM) 10K type strain sequencing project: providing services to taxonomists for standard genome sequencing and annotation.</title>
        <authorList>
            <consortium name="The Broad Institute Genomics Platform"/>
            <consortium name="The Broad Institute Genome Sequencing Center for Infectious Disease"/>
            <person name="Wu L."/>
            <person name="Ma J."/>
        </authorList>
    </citation>
    <scope>NUCLEOTIDE SEQUENCE [LARGE SCALE GENOMIC DNA]</scope>
    <source>
        <strain evidence="10">CAIM 431</strain>
    </source>
</reference>
<name>A0ABW4RY79_9ACTN</name>
<evidence type="ECO:0000256" key="7">
    <source>
        <dbReference type="ARBA" id="ARBA00023136"/>
    </source>
</evidence>
<evidence type="ECO:0000256" key="5">
    <source>
        <dbReference type="ARBA" id="ARBA00022692"/>
    </source>
</evidence>
<dbReference type="Pfam" id="PF01032">
    <property type="entry name" value="FecCD"/>
    <property type="match status" value="1"/>
</dbReference>
<evidence type="ECO:0000256" key="4">
    <source>
        <dbReference type="ARBA" id="ARBA00022475"/>
    </source>
</evidence>
<evidence type="ECO:0000313" key="9">
    <source>
        <dbReference type="EMBL" id="MFD1890674.1"/>
    </source>
</evidence>
<comment type="caution">
    <text evidence="9">The sequence shown here is derived from an EMBL/GenBank/DDBJ whole genome shotgun (WGS) entry which is preliminary data.</text>
</comment>
<dbReference type="Gene3D" id="1.10.3470.10">
    <property type="entry name" value="ABC transporter involved in vitamin B12 uptake, BtuC"/>
    <property type="match status" value="1"/>
</dbReference>